<dbReference type="PANTHER" id="PTHR10662:SF22">
    <property type="entry name" value="NUCLEAR RNA EXPORT FACTOR 1"/>
    <property type="match status" value="1"/>
</dbReference>
<comment type="subcellular location">
    <subcellularLocation>
        <location evidence="1">Nucleus</location>
    </subcellularLocation>
</comment>
<keyword evidence="5" id="KW-0539">Nucleus</keyword>
<evidence type="ECO:0000256" key="4">
    <source>
        <dbReference type="ARBA" id="ARBA00022816"/>
    </source>
</evidence>
<dbReference type="GO" id="GO:0016973">
    <property type="term" value="P:poly(A)+ mRNA export from nucleus"/>
    <property type="evidence" value="ECO:0007669"/>
    <property type="project" value="TreeGrafter"/>
</dbReference>
<proteinExistence type="inferred from homology"/>
<comment type="similarity">
    <text evidence="2">Belongs to the NXF family.</text>
</comment>
<feature type="domain" description="NTF2" evidence="6">
    <location>
        <begin position="298"/>
        <end position="444"/>
    </location>
</feature>
<keyword evidence="4" id="KW-0509">mRNA transport</keyword>
<dbReference type="InterPro" id="IPR030217">
    <property type="entry name" value="NXF_fam"/>
</dbReference>
<organism evidence="7">
    <name type="scientific">Drosophila pseudoobscura</name>
    <dbReference type="NCBI Taxonomy" id="7237"/>
    <lineage>
        <taxon>Eukaryota</taxon>
        <taxon>Metazoa</taxon>
        <taxon>Ecdysozoa</taxon>
        <taxon>Arthropoda</taxon>
        <taxon>Hexapoda</taxon>
        <taxon>Insecta</taxon>
        <taxon>Pterygota</taxon>
        <taxon>Neoptera</taxon>
        <taxon>Endopterygota</taxon>
        <taxon>Diptera</taxon>
        <taxon>Brachycera</taxon>
        <taxon>Muscomorpha</taxon>
        <taxon>Ephydroidea</taxon>
        <taxon>Drosophilidae</taxon>
        <taxon>Drosophila</taxon>
        <taxon>Sophophora</taxon>
    </lineage>
</organism>
<dbReference type="GO" id="GO:0003723">
    <property type="term" value="F:RNA binding"/>
    <property type="evidence" value="ECO:0007669"/>
    <property type="project" value="TreeGrafter"/>
</dbReference>
<dbReference type="InterPro" id="IPR001611">
    <property type="entry name" value="Leu-rich_rpt"/>
</dbReference>
<evidence type="ECO:0000256" key="2">
    <source>
        <dbReference type="ARBA" id="ARBA00009285"/>
    </source>
</evidence>
<sequence length="579" mass="65090">MLNAYTEALMAVSSHVTASLLLEKLDRISSQYRTTSKAIVRWTTVEMSGCGNVADAYIFPSLKYLVMPETLELFNYKRNGSLGSFSLDNLLTANRVKRLQTKLNLIFSCQRIQIRVIDGIPEHTLNAVITSEFEAAAKDALHSSYDDATRTLNLSRFHAKPELGVHFCPLYVDKFLVGVLRLISKETPQVSKIVLSDNYLCSLKPFSEIPNGLLAGLDCLDISSNKIGDLRDLQHLANLKLKSLIVQGNGVANLKNDILAILPQLQNLQGCRQSQNKENVSMGRPKLKLFGSAVPENFVNTFIKDFYQFFDHPDQRSQLEQRYHELATFSLSVPDSMKHVLAYRLYNRNCKTPQSAFARSAKLQVGPKAVVHALGRLPKMETYLQGVNVDGQMSTAHVRIFTITGRFMEYSSTGRDLRNFQRSFVLELQESSSVWVIKNDMLCIIPLIEGKSVERNIKASSESQVDSGLEMAAQMEKMNIKMATPPLISTIPKSLREETILKKIKAVPPMLPIQPPELNELENMPRLILRGARSHSNNQLLPDKNDISELEKEIDDTLLTDDSDELIINEDVLFAECDL</sequence>
<dbReference type="SUPFAM" id="SSF54427">
    <property type="entry name" value="NTF2-like"/>
    <property type="match status" value="1"/>
</dbReference>
<evidence type="ECO:0000256" key="3">
    <source>
        <dbReference type="ARBA" id="ARBA00022448"/>
    </source>
</evidence>
<dbReference type="InterPro" id="IPR057125">
    <property type="entry name" value="NXF1/2/3/5-like_LRR"/>
</dbReference>
<dbReference type="InterPro" id="IPR032675">
    <property type="entry name" value="LRR_dom_sf"/>
</dbReference>
<evidence type="ECO:0000313" key="7">
    <source>
        <dbReference type="EMBL" id="ADH15853.1"/>
    </source>
</evidence>
<evidence type="ECO:0000256" key="5">
    <source>
        <dbReference type="ARBA" id="ARBA00023242"/>
    </source>
</evidence>
<dbReference type="InterPro" id="IPR032710">
    <property type="entry name" value="NTF2-like_dom_sf"/>
</dbReference>
<dbReference type="Gene3D" id="3.80.10.10">
    <property type="entry name" value="Ribonuclease Inhibitor"/>
    <property type="match status" value="1"/>
</dbReference>
<dbReference type="GO" id="GO:0005634">
    <property type="term" value="C:nucleus"/>
    <property type="evidence" value="ECO:0007669"/>
    <property type="project" value="UniProtKB-SubCell"/>
</dbReference>
<reference evidence="7" key="1">
    <citation type="journal article" date="2010" name="Mol. Biol. Evol.">
        <title>Adaptive evolution of genes duplicated from the Drosophila pseudoobscura neo-X chromosome.</title>
        <authorList>
            <person name="Meisel R.P."/>
            <person name="Hilldorfer B.B."/>
            <person name="Koch J.L."/>
            <person name="Lockton S."/>
            <person name="Schaeffer S.W."/>
        </authorList>
    </citation>
    <scope>NUCLEOTIDE SEQUENCE</scope>
    <source>
        <strain evidence="7">KB4 1100</strain>
    </source>
</reference>
<dbReference type="EMBL" id="HM017797">
    <property type="protein sequence ID" value="ADH15853.1"/>
    <property type="molecule type" value="Genomic_DNA"/>
</dbReference>
<dbReference type="PROSITE" id="PS51450">
    <property type="entry name" value="LRR"/>
    <property type="match status" value="1"/>
</dbReference>
<dbReference type="AlphaFoldDB" id="D7QZQ6"/>
<dbReference type="Pfam" id="PF24048">
    <property type="entry name" value="LRR_NXF1-5"/>
    <property type="match status" value="1"/>
</dbReference>
<dbReference type="SUPFAM" id="SSF52058">
    <property type="entry name" value="L domain-like"/>
    <property type="match status" value="1"/>
</dbReference>
<dbReference type="Gene3D" id="3.10.450.50">
    <property type="match status" value="1"/>
</dbReference>
<accession>D7QZQ6</accession>
<evidence type="ECO:0000259" key="6">
    <source>
        <dbReference type="PROSITE" id="PS50177"/>
    </source>
</evidence>
<dbReference type="PANTHER" id="PTHR10662">
    <property type="entry name" value="NUCLEAR RNA EXPORT FACTOR"/>
    <property type="match status" value="1"/>
</dbReference>
<protein>
    <recommendedName>
        <fullName evidence="6">NTF2 domain-containing protein</fullName>
    </recommendedName>
</protein>
<dbReference type="InterPro" id="IPR018222">
    <property type="entry name" value="Nuclear_transport_factor_2_euk"/>
</dbReference>
<dbReference type="PROSITE" id="PS50177">
    <property type="entry name" value="NTF2_DOMAIN"/>
    <property type="match status" value="1"/>
</dbReference>
<name>D7QZQ6_9MUSC</name>
<evidence type="ECO:0000256" key="1">
    <source>
        <dbReference type="ARBA" id="ARBA00004123"/>
    </source>
</evidence>
<keyword evidence="3" id="KW-0813">Transport</keyword>
<dbReference type="Pfam" id="PF22602">
    <property type="entry name" value="NXF_NTF2"/>
    <property type="match status" value="1"/>
</dbReference>
<dbReference type="InterPro" id="IPR002075">
    <property type="entry name" value="NTF2_dom"/>
</dbReference>